<dbReference type="AlphaFoldDB" id="A0A5C0ZTJ2"/>
<dbReference type="Pfam" id="PF07238">
    <property type="entry name" value="PilZ"/>
    <property type="match status" value="1"/>
</dbReference>
<evidence type="ECO:0000313" key="2">
    <source>
        <dbReference type="EMBL" id="QEL09850.1"/>
    </source>
</evidence>
<dbReference type="Proteomes" id="UP000322553">
    <property type="component" value="Chromosome"/>
</dbReference>
<dbReference type="Pfam" id="PF13487">
    <property type="entry name" value="HD_5"/>
    <property type="match status" value="1"/>
</dbReference>
<dbReference type="Gene3D" id="2.40.10.220">
    <property type="entry name" value="predicted glycosyltransferase like domains"/>
    <property type="match status" value="1"/>
</dbReference>
<gene>
    <name evidence="2" type="ORF">FY550_01020</name>
</gene>
<dbReference type="InterPro" id="IPR003607">
    <property type="entry name" value="HD/PDEase_dom"/>
</dbReference>
<organism evidence="2 3">
    <name type="scientific">Kushneria phosphatilytica</name>
    <dbReference type="NCBI Taxonomy" id="657387"/>
    <lineage>
        <taxon>Bacteria</taxon>
        <taxon>Pseudomonadati</taxon>
        <taxon>Pseudomonadota</taxon>
        <taxon>Gammaproteobacteria</taxon>
        <taxon>Oceanospirillales</taxon>
        <taxon>Halomonadaceae</taxon>
        <taxon>Kushneria</taxon>
    </lineage>
</organism>
<dbReference type="InterPro" id="IPR009875">
    <property type="entry name" value="PilZ_domain"/>
</dbReference>
<reference evidence="2 3" key="1">
    <citation type="submission" date="2019-08" db="EMBL/GenBank/DDBJ databases">
        <title>Complete genome sequence of Kushneria sp. YCWA18, a halophilic phosphate-solubilizing bacterium isolated from Daqiao saltern in China.</title>
        <authorList>
            <person name="Du G.-X."/>
            <person name="Qu L.-Y."/>
        </authorList>
    </citation>
    <scope>NUCLEOTIDE SEQUENCE [LARGE SCALE GENOMIC DNA]</scope>
    <source>
        <strain evidence="2 3">YCWA18</strain>
    </source>
</reference>
<accession>A0A5C0ZTJ2</accession>
<dbReference type="CDD" id="cd00077">
    <property type="entry name" value="HDc"/>
    <property type="match status" value="1"/>
</dbReference>
<name>A0A5C0ZTJ2_9GAMM</name>
<dbReference type="SMART" id="SM00471">
    <property type="entry name" value="HDc"/>
    <property type="match status" value="1"/>
</dbReference>
<dbReference type="Gene3D" id="1.10.3210.10">
    <property type="entry name" value="Hypothetical protein af1432"/>
    <property type="match status" value="1"/>
</dbReference>
<dbReference type="GO" id="GO:0008081">
    <property type="term" value="F:phosphoric diester hydrolase activity"/>
    <property type="evidence" value="ECO:0007669"/>
    <property type="project" value="UniProtKB-ARBA"/>
</dbReference>
<dbReference type="GO" id="GO:0035438">
    <property type="term" value="F:cyclic-di-GMP binding"/>
    <property type="evidence" value="ECO:0007669"/>
    <property type="project" value="InterPro"/>
</dbReference>
<dbReference type="KEGG" id="kuy:FY550_01020"/>
<dbReference type="PROSITE" id="PS51832">
    <property type="entry name" value="HD_GYP"/>
    <property type="match status" value="1"/>
</dbReference>
<dbReference type="EMBL" id="CP043420">
    <property type="protein sequence ID" value="QEL09850.1"/>
    <property type="molecule type" value="Genomic_DNA"/>
</dbReference>
<dbReference type="InterPro" id="IPR037522">
    <property type="entry name" value="HD_GYP_dom"/>
</dbReference>
<protein>
    <submittedName>
        <fullName evidence="2">HD domain-containing protein</fullName>
    </submittedName>
</protein>
<feature type="domain" description="HD-GYP" evidence="1">
    <location>
        <begin position="320"/>
        <end position="516"/>
    </location>
</feature>
<dbReference type="SUPFAM" id="SSF141371">
    <property type="entry name" value="PilZ domain-like"/>
    <property type="match status" value="1"/>
</dbReference>
<sequence>METRESQPRQQIEISDTHHIATVVESLSDETHVLSITLSAAAIAFPASISQIEPEHNTLTLALTDAQALDASELNLTDLILRAETASEALQFDAFEVLAAHRNADTLELRCHFPGRMSTSSKRRNVRMPFIRGMQASVRVRIFTDQPAIEAGIRDLSASGCQLEVPLSHSAPFRRDIWLPEIAITFPNGAQLKIAGQVRHVRPAGRSHFAAVGVAFRELASGDENRLIYFINEVEREGTYRTGEGGRMAWPSPLFIADEPGYQRSGYQRRQSGRGDRQPMVTAIREVARQLHIAHLALLNQQPIPANTLHNGATTLLRLLKKNRPVFLYALCCMDEEPQWIQHSLTVAGHLADLMLAETEHADRVREAVMAALLHDMGKAMLISEELTSLEGQLTEEQKHYLRRHVDIMIEALAPVAWLDATLCHEIVGCINERLDGSGYPHGLTAEALTPVTRMASVIDALDAMRRPRGDRQSYTAIEAYRFLYNRPDRFDKWWVTRYIQRHGFYPIGSLIRFSRGFLAWVMELDQQGQPERIRVVLNIARNRMTMNDVLSRVDFPQLGRLEGLVQPEHYALQPS</sequence>
<proteinExistence type="predicted"/>
<keyword evidence="3" id="KW-1185">Reference proteome</keyword>
<dbReference type="RefSeq" id="WP_149054297.1">
    <property type="nucleotide sequence ID" value="NZ_CP043420.1"/>
</dbReference>
<evidence type="ECO:0000259" key="1">
    <source>
        <dbReference type="PROSITE" id="PS51832"/>
    </source>
</evidence>
<dbReference type="PANTHER" id="PTHR43155">
    <property type="entry name" value="CYCLIC DI-GMP PHOSPHODIESTERASE PA4108-RELATED"/>
    <property type="match status" value="1"/>
</dbReference>
<dbReference type="SUPFAM" id="SSF109604">
    <property type="entry name" value="HD-domain/PDEase-like"/>
    <property type="match status" value="1"/>
</dbReference>
<evidence type="ECO:0000313" key="3">
    <source>
        <dbReference type="Proteomes" id="UP000322553"/>
    </source>
</evidence>
<dbReference type="PANTHER" id="PTHR43155:SF2">
    <property type="entry name" value="CYCLIC DI-GMP PHOSPHODIESTERASE PA4108"/>
    <property type="match status" value="1"/>
</dbReference>